<evidence type="ECO:0000313" key="11">
    <source>
        <dbReference type="RefSeq" id="XP_030758437.1"/>
    </source>
</evidence>
<feature type="domain" description="ABC transmembrane type-2" evidence="9">
    <location>
        <begin position="472"/>
        <end position="701"/>
    </location>
</feature>
<feature type="transmembrane region" description="Helical" evidence="7">
    <location>
        <begin position="503"/>
        <end position="529"/>
    </location>
</feature>
<evidence type="ECO:0000256" key="2">
    <source>
        <dbReference type="ARBA" id="ARBA00022692"/>
    </source>
</evidence>
<dbReference type="GO" id="GO:0005524">
    <property type="term" value="F:ATP binding"/>
    <property type="evidence" value="ECO:0007669"/>
    <property type="project" value="UniProtKB-KW"/>
</dbReference>
<dbReference type="InterPro" id="IPR047817">
    <property type="entry name" value="ABC2_TM_bact-type"/>
</dbReference>
<dbReference type="GO" id="GO:0140359">
    <property type="term" value="F:ABC-type transporter activity"/>
    <property type="evidence" value="ECO:0007669"/>
    <property type="project" value="InterPro"/>
</dbReference>
<evidence type="ECO:0000256" key="5">
    <source>
        <dbReference type="ARBA" id="ARBA00022989"/>
    </source>
</evidence>
<keyword evidence="6 7" id="KW-0472">Membrane</keyword>
<dbReference type="GO" id="GO:0016887">
    <property type="term" value="F:ATP hydrolysis activity"/>
    <property type="evidence" value="ECO:0007669"/>
    <property type="project" value="InterPro"/>
</dbReference>
<feature type="transmembrane region" description="Helical" evidence="7">
    <location>
        <begin position="550"/>
        <end position="577"/>
    </location>
</feature>
<dbReference type="PANTHER" id="PTHR43038">
    <property type="entry name" value="ATP-BINDING CASSETTE, SUB-FAMILY H, MEMBER 1"/>
    <property type="match status" value="1"/>
</dbReference>
<comment type="subcellular location">
    <subcellularLocation>
        <location evidence="1">Membrane</location>
        <topology evidence="1">Multi-pass membrane protein</topology>
    </subcellularLocation>
</comment>
<keyword evidence="3" id="KW-0547">Nucleotide-binding</keyword>
<organism evidence="10 11">
    <name type="scientific">Sitophilus oryzae</name>
    <name type="common">Rice weevil</name>
    <name type="synonym">Curculio oryzae</name>
    <dbReference type="NCBI Taxonomy" id="7048"/>
    <lineage>
        <taxon>Eukaryota</taxon>
        <taxon>Metazoa</taxon>
        <taxon>Ecdysozoa</taxon>
        <taxon>Arthropoda</taxon>
        <taxon>Hexapoda</taxon>
        <taxon>Insecta</taxon>
        <taxon>Pterygota</taxon>
        <taxon>Neoptera</taxon>
        <taxon>Endopterygota</taxon>
        <taxon>Coleoptera</taxon>
        <taxon>Polyphaga</taxon>
        <taxon>Cucujiformia</taxon>
        <taxon>Curculionidae</taxon>
        <taxon>Dryophthorinae</taxon>
        <taxon>Sitophilus</taxon>
    </lineage>
</organism>
<dbReference type="GO" id="GO:0016020">
    <property type="term" value="C:membrane"/>
    <property type="evidence" value="ECO:0007669"/>
    <property type="project" value="UniProtKB-SubCell"/>
</dbReference>
<dbReference type="GeneID" id="115884089"/>
<gene>
    <name evidence="11" type="primary">LOC115884089</name>
</gene>
<dbReference type="SUPFAM" id="SSF52540">
    <property type="entry name" value="P-loop containing nucleoside triphosphate hydrolases"/>
    <property type="match status" value="1"/>
</dbReference>
<dbReference type="Pfam" id="PF00005">
    <property type="entry name" value="ABC_tran"/>
    <property type="match status" value="1"/>
</dbReference>
<dbReference type="SMART" id="SM00382">
    <property type="entry name" value="AAA"/>
    <property type="match status" value="1"/>
</dbReference>
<evidence type="ECO:0000256" key="1">
    <source>
        <dbReference type="ARBA" id="ARBA00004141"/>
    </source>
</evidence>
<keyword evidence="4" id="KW-0067">ATP-binding</keyword>
<evidence type="ECO:0000259" key="8">
    <source>
        <dbReference type="PROSITE" id="PS50893"/>
    </source>
</evidence>
<reference evidence="11" key="1">
    <citation type="submission" date="2025-08" db="UniProtKB">
        <authorList>
            <consortium name="RefSeq"/>
        </authorList>
    </citation>
    <scope>IDENTIFICATION</scope>
    <source>
        <tissue evidence="11">Gonads</tissue>
    </source>
</reference>
<feature type="transmembrane region" description="Helical" evidence="7">
    <location>
        <begin position="583"/>
        <end position="606"/>
    </location>
</feature>
<dbReference type="PROSITE" id="PS50893">
    <property type="entry name" value="ABC_TRANSPORTER_2"/>
    <property type="match status" value="1"/>
</dbReference>
<evidence type="ECO:0000256" key="6">
    <source>
        <dbReference type="ARBA" id="ARBA00023136"/>
    </source>
</evidence>
<evidence type="ECO:0000259" key="9">
    <source>
        <dbReference type="PROSITE" id="PS51012"/>
    </source>
</evidence>
<dbReference type="KEGG" id="soy:115884089"/>
<dbReference type="OrthoDB" id="10255969at2759"/>
<dbReference type="Pfam" id="PF12698">
    <property type="entry name" value="ABC2_membrane_3"/>
    <property type="match status" value="1"/>
</dbReference>
<keyword evidence="2 7" id="KW-0812">Transmembrane</keyword>
<evidence type="ECO:0000256" key="3">
    <source>
        <dbReference type="ARBA" id="ARBA00022741"/>
    </source>
</evidence>
<dbReference type="InParanoid" id="A0A6J2Y427"/>
<feature type="transmembrane region" description="Helical" evidence="7">
    <location>
        <begin position="676"/>
        <end position="696"/>
    </location>
</feature>
<dbReference type="AlphaFoldDB" id="A0A6J2Y427"/>
<evidence type="ECO:0000256" key="7">
    <source>
        <dbReference type="SAM" id="Phobius"/>
    </source>
</evidence>
<accession>A0A6J2Y427</accession>
<dbReference type="InterPro" id="IPR017871">
    <property type="entry name" value="ABC_transporter-like_CS"/>
</dbReference>
<dbReference type="InterPro" id="IPR003593">
    <property type="entry name" value="AAA+_ATPase"/>
</dbReference>
<protein>
    <submittedName>
        <fullName evidence="11">ABC transporter G family member 23-like isoform X1</fullName>
    </submittedName>
</protein>
<evidence type="ECO:0000313" key="10">
    <source>
        <dbReference type="Proteomes" id="UP000504635"/>
    </source>
</evidence>
<dbReference type="InterPro" id="IPR027417">
    <property type="entry name" value="P-loop_NTPase"/>
</dbReference>
<dbReference type="CDD" id="cd03230">
    <property type="entry name" value="ABC_DR_subfamily_A"/>
    <property type="match status" value="1"/>
</dbReference>
<feature type="transmembrane region" description="Helical" evidence="7">
    <location>
        <begin position="618"/>
        <end position="637"/>
    </location>
</feature>
<dbReference type="PROSITE" id="PS51012">
    <property type="entry name" value="ABC_TM2"/>
    <property type="match status" value="1"/>
</dbReference>
<name>A0A6J2Y427_SITOR</name>
<dbReference type="PROSITE" id="PS00211">
    <property type="entry name" value="ABC_TRANSPORTER_1"/>
    <property type="match status" value="1"/>
</dbReference>
<dbReference type="InterPro" id="IPR003439">
    <property type="entry name" value="ABC_transporter-like_ATP-bd"/>
</dbReference>
<feature type="domain" description="ABC transporter" evidence="8">
    <location>
        <begin position="9"/>
        <end position="237"/>
    </location>
</feature>
<dbReference type="PANTHER" id="PTHR43038:SF2">
    <property type="entry name" value="RH61964P"/>
    <property type="match status" value="1"/>
</dbReference>
<dbReference type="InterPro" id="IPR013525">
    <property type="entry name" value="ABC2_TM"/>
</dbReference>
<keyword evidence="10" id="KW-1185">Reference proteome</keyword>
<evidence type="ECO:0000256" key="4">
    <source>
        <dbReference type="ARBA" id="ARBA00022840"/>
    </source>
</evidence>
<dbReference type="Proteomes" id="UP000504635">
    <property type="component" value="Unplaced"/>
</dbReference>
<keyword evidence="5 7" id="KW-1133">Transmembrane helix</keyword>
<dbReference type="Gene3D" id="3.40.50.300">
    <property type="entry name" value="P-loop containing nucleotide triphosphate hydrolases"/>
    <property type="match status" value="1"/>
</dbReference>
<dbReference type="RefSeq" id="XP_030758437.1">
    <property type="nucleotide sequence ID" value="XM_030902577.1"/>
</dbReference>
<sequence length="704" mass="80676">MTEKQEKVVYVKNLVKKYDKSVVLNELTMSIEKGIIYGLLGASGCGKTTLLNCIIGRKQYDSGEIQVFGKNPRDDPDLYHKIGFMPQDISLVSEYTIQESVFYFGRLANMDTISITNRFEELSTLLELPPRNCFTTTCSGGEQRRISFVCAIVHSPPLLILDEPTVGLDSLLRDKIWSYLRELVEMKNASIIITTHYIEECSRVNKVGLVRNGKLLAENSPSALMHKYQTNTLEEAYLMLSREQDERTLHQLTESDSMEKIELSDFPITKVENLESNINQPVQLESSNERTRNRFNIRRLRALMDKNFKQFYRSWLSVLLFMILPSTQTVFFKYGIGGEIRDLKFGIVNDELPGQYCEYSNINSTVISNLDSLDCYVGILSCRFLEYLEIPLINKVYYNSINAAITDVQHGEIIGTMHIRQNFSRYYEKRINAEISDSVINKSTIVVYLDLSNRETGGSVKYKLIDQFLKFQEDLYIECGRDRRLAKLPFREQYLYGKNDEPFFIFMLPGMVVSIAFFFGVTMTSQIILSEKCEGIWERSLIAGAKSTEMIVSHLILQIGLSMFQSLAPLIIVFYIFEYPYAGSMFSMALIVFLEGICGLTLGFCISANSKNHIQAHILSTSFLFPTLITCGFMWPFEALPKLLQTIIQYFPFSTPIATFRSIMKKGSTEENLYEIMASVGLIAFWTLQFILISFLTSRDKQKK</sequence>
<proteinExistence type="predicted"/>